<dbReference type="CDD" id="cd19079">
    <property type="entry name" value="AKR_EcYajO-like"/>
    <property type="match status" value="1"/>
</dbReference>
<evidence type="ECO:0000313" key="3">
    <source>
        <dbReference type="EMBL" id="GAA5152673.1"/>
    </source>
</evidence>
<dbReference type="PRINTS" id="PR00069">
    <property type="entry name" value="ALDKETRDTASE"/>
</dbReference>
<dbReference type="InterPro" id="IPR020471">
    <property type="entry name" value="AKR"/>
</dbReference>
<dbReference type="PANTHER" id="PTHR43364:SF4">
    <property type="entry name" value="NAD(P)-LINKED OXIDOREDUCTASE SUPERFAMILY PROTEIN"/>
    <property type="match status" value="1"/>
</dbReference>
<gene>
    <name evidence="3" type="ORF">GCM10023321_21780</name>
</gene>
<dbReference type="Pfam" id="PF00248">
    <property type="entry name" value="Aldo_ket_red"/>
    <property type="match status" value="1"/>
</dbReference>
<evidence type="ECO:0000256" key="1">
    <source>
        <dbReference type="ARBA" id="ARBA00023002"/>
    </source>
</evidence>
<protein>
    <submittedName>
        <fullName evidence="3">Aldo/keto reductase</fullName>
    </submittedName>
</protein>
<organism evidence="3 4">
    <name type="scientific">Pseudonocardia eucalypti</name>
    <dbReference type="NCBI Taxonomy" id="648755"/>
    <lineage>
        <taxon>Bacteria</taxon>
        <taxon>Bacillati</taxon>
        <taxon>Actinomycetota</taxon>
        <taxon>Actinomycetes</taxon>
        <taxon>Pseudonocardiales</taxon>
        <taxon>Pseudonocardiaceae</taxon>
        <taxon>Pseudonocardia</taxon>
    </lineage>
</organism>
<comment type="caution">
    <text evidence="3">The sequence shown here is derived from an EMBL/GenBank/DDBJ whole genome shotgun (WGS) entry which is preliminary data.</text>
</comment>
<dbReference type="SUPFAM" id="SSF51430">
    <property type="entry name" value="NAD(P)-linked oxidoreductase"/>
    <property type="match status" value="1"/>
</dbReference>
<evidence type="ECO:0000259" key="2">
    <source>
        <dbReference type="Pfam" id="PF00248"/>
    </source>
</evidence>
<name>A0ABP9PXJ4_9PSEU</name>
<dbReference type="InterPro" id="IPR023210">
    <property type="entry name" value="NADP_OxRdtase_dom"/>
</dbReference>
<keyword evidence="4" id="KW-1185">Reference proteome</keyword>
<reference evidence="4" key="1">
    <citation type="journal article" date="2019" name="Int. J. Syst. Evol. Microbiol.">
        <title>The Global Catalogue of Microorganisms (GCM) 10K type strain sequencing project: providing services to taxonomists for standard genome sequencing and annotation.</title>
        <authorList>
            <consortium name="The Broad Institute Genomics Platform"/>
            <consortium name="The Broad Institute Genome Sequencing Center for Infectious Disease"/>
            <person name="Wu L."/>
            <person name="Ma J."/>
        </authorList>
    </citation>
    <scope>NUCLEOTIDE SEQUENCE [LARGE SCALE GENOMIC DNA]</scope>
    <source>
        <strain evidence="4">JCM 18303</strain>
    </source>
</reference>
<dbReference type="Gene3D" id="3.20.20.100">
    <property type="entry name" value="NADP-dependent oxidoreductase domain"/>
    <property type="match status" value="1"/>
</dbReference>
<dbReference type="InterPro" id="IPR036812">
    <property type="entry name" value="NAD(P)_OxRdtase_dom_sf"/>
</dbReference>
<keyword evidence="1" id="KW-0560">Oxidoreductase</keyword>
<accession>A0ABP9PXJ4</accession>
<proteinExistence type="predicted"/>
<dbReference type="EMBL" id="BAABJP010000007">
    <property type="protein sequence ID" value="GAA5152673.1"/>
    <property type="molecule type" value="Genomic_DNA"/>
</dbReference>
<evidence type="ECO:0000313" key="4">
    <source>
        <dbReference type="Proteomes" id="UP001428817"/>
    </source>
</evidence>
<sequence>MSFGQPDRGGHPWSLDEERSRPLIRRAVEAGINFFDTANVYSAGTSEEITGRALREFTDRDEVVIATKLNGRMRPGPNGAGLSRKAVLTEIEHSLRRLGTDYVDLYQIHRWDPNTPIEETMEALHDVVRSGKARYIGASSMWAWQFAKAQYTAERNGWTKFVSMQDHYNLLNREEEREMLPLCADQGVGVIPWSPLARGRLTRDWDTSTARSETDEFGNKLYVDSDRDIVAQVAKLASARGVPRAHVALAWLLSKPVVTAPIVGITKPEHLDDAVTAVNLTLDADEITQLETPYAPHSVAGFA</sequence>
<dbReference type="Proteomes" id="UP001428817">
    <property type="component" value="Unassembled WGS sequence"/>
</dbReference>
<dbReference type="InterPro" id="IPR050523">
    <property type="entry name" value="AKR_Detox_Biosynth"/>
</dbReference>
<dbReference type="PANTHER" id="PTHR43364">
    <property type="entry name" value="NADH-SPECIFIC METHYLGLYOXAL REDUCTASE-RELATED"/>
    <property type="match status" value="1"/>
</dbReference>
<feature type="domain" description="NADP-dependent oxidoreductase" evidence="2">
    <location>
        <begin position="3"/>
        <end position="291"/>
    </location>
</feature>